<dbReference type="RefSeq" id="WP_119051597.1">
    <property type="nucleotide sequence ID" value="NZ_CP032157.1"/>
</dbReference>
<dbReference type="InterPro" id="IPR001279">
    <property type="entry name" value="Metallo-B-lactamas"/>
</dbReference>
<feature type="domain" description="Metallo-beta-lactamase" evidence="1">
    <location>
        <begin position="7"/>
        <end position="191"/>
    </location>
</feature>
<dbReference type="SMART" id="SM00849">
    <property type="entry name" value="Lactamase_B"/>
    <property type="match status" value="1"/>
</dbReference>
<keyword evidence="2" id="KW-0378">Hydrolase</keyword>
<evidence type="ECO:0000313" key="3">
    <source>
        <dbReference type="Proteomes" id="UP000263900"/>
    </source>
</evidence>
<dbReference type="AlphaFoldDB" id="A0A3B7MRW7"/>
<name>A0A3B7MRW7_9BACT</name>
<dbReference type="EMBL" id="CP032157">
    <property type="protein sequence ID" value="AXY75716.1"/>
    <property type="molecule type" value="Genomic_DNA"/>
</dbReference>
<dbReference type="Proteomes" id="UP000263900">
    <property type="component" value="Chromosome"/>
</dbReference>
<gene>
    <name evidence="2" type="ORF">D3H65_17775</name>
</gene>
<proteinExistence type="predicted"/>
<sequence>MKLTYYGHSCFSVSVKGKKLLFDPFITYNELANNIIDVDQIAADYILLSHGHADHIADCVRVATRTGALVIASWEIGEWLQKQGVTNVHQMNTGGKWNYGDFTVKCVVAQHSSGLPDGSYGGNPMGFIIYTDEGNFYYSGDTALTTDMQLIPRWAKLNFAILPIGDNFTMDAADAAECARMVDCRTIVGVHYDTFGYIKIDHQQAIKTFADTGAELKLVNIGDTIELS</sequence>
<dbReference type="OrthoDB" id="9789133at2"/>
<keyword evidence="3" id="KW-1185">Reference proteome</keyword>
<evidence type="ECO:0000259" key="1">
    <source>
        <dbReference type="SMART" id="SM00849"/>
    </source>
</evidence>
<dbReference type="Pfam" id="PF12706">
    <property type="entry name" value="Lactamase_B_2"/>
    <property type="match status" value="1"/>
</dbReference>
<accession>A0A3B7MRW7</accession>
<protein>
    <submittedName>
        <fullName evidence="2">Metal-dependent hydrolase</fullName>
    </submittedName>
</protein>
<reference evidence="2 3" key="1">
    <citation type="submission" date="2018-09" db="EMBL/GenBank/DDBJ databases">
        <title>Genome sequencing of strain 6GH32-13.</title>
        <authorList>
            <person name="Weon H.-Y."/>
            <person name="Heo J."/>
            <person name="Kwon S.-W."/>
        </authorList>
    </citation>
    <scope>NUCLEOTIDE SEQUENCE [LARGE SCALE GENOMIC DNA]</scope>
    <source>
        <strain evidence="2 3">5GH32-13</strain>
    </source>
</reference>
<evidence type="ECO:0000313" key="2">
    <source>
        <dbReference type="EMBL" id="AXY75716.1"/>
    </source>
</evidence>
<dbReference type="KEGG" id="pseg:D3H65_17775"/>
<dbReference type="NCBIfam" id="NF001911">
    <property type="entry name" value="PRK00685.1"/>
    <property type="match status" value="1"/>
</dbReference>
<dbReference type="Gene3D" id="3.60.15.10">
    <property type="entry name" value="Ribonuclease Z/Hydroxyacylglutathione hydrolase-like"/>
    <property type="match status" value="1"/>
</dbReference>
<dbReference type="PANTHER" id="PTHR43546:SF3">
    <property type="entry name" value="UPF0173 METAL-DEPENDENT HYDROLASE MJ1163"/>
    <property type="match status" value="1"/>
</dbReference>
<dbReference type="GO" id="GO:0016787">
    <property type="term" value="F:hydrolase activity"/>
    <property type="evidence" value="ECO:0007669"/>
    <property type="project" value="UniProtKB-KW"/>
</dbReference>
<dbReference type="InterPro" id="IPR036866">
    <property type="entry name" value="RibonucZ/Hydroxyglut_hydro"/>
</dbReference>
<dbReference type="InterPro" id="IPR050114">
    <property type="entry name" value="UPF0173_UPF0282_UlaG_hydrolase"/>
</dbReference>
<dbReference type="SUPFAM" id="SSF56281">
    <property type="entry name" value="Metallo-hydrolase/oxidoreductase"/>
    <property type="match status" value="1"/>
</dbReference>
<organism evidence="2 3">
    <name type="scientific">Paraflavitalea soli</name>
    <dbReference type="NCBI Taxonomy" id="2315862"/>
    <lineage>
        <taxon>Bacteria</taxon>
        <taxon>Pseudomonadati</taxon>
        <taxon>Bacteroidota</taxon>
        <taxon>Chitinophagia</taxon>
        <taxon>Chitinophagales</taxon>
        <taxon>Chitinophagaceae</taxon>
        <taxon>Paraflavitalea</taxon>
    </lineage>
</organism>
<dbReference type="PANTHER" id="PTHR43546">
    <property type="entry name" value="UPF0173 METAL-DEPENDENT HYDROLASE MJ1163-RELATED"/>
    <property type="match status" value="1"/>
</dbReference>